<organism evidence="1">
    <name type="scientific">Anguilla anguilla</name>
    <name type="common">European freshwater eel</name>
    <name type="synonym">Muraena anguilla</name>
    <dbReference type="NCBI Taxonomy" id="7936"/>
    <lineage>
        <taxon>Eukaryota</taxon>
        <taxon>Metazoa</taxon>
        <taxon>Chordata</taxon>
        <taxon>Craniata</taxon>
        <taxon>Vertebrata</taxon>
        <taxon>Euteleostomi</taxon>
        <taxon>Actinopterygii</taxon>
        <taxon>Neopterygii</taxon>
        <taxon>Teleostei</taxon>
        <taxon>Anguilliformes</taxon>
        <taxon>Anguillidae</taxon>
        <taxon>Anguilla</taxon>
    </lineage>
</organism>
<evidence type="ECO:0000313" key="1">
    <source>
        <dbReference type="EMBL" id="JAH82268.1"/>
    </source>
</evidence>
<dbReference type="EMBL" id="GBXM01026309">
    <property type="protein sequence ID" value="JAH82268.1"/>
    <property type="molecule type" value="Transcribed_RNA"/>
</dbReference>
<sequence>MEVFVLIWNNK</sequence>
<reference evidence="1" key="2">
    <citation type="journal article" date="2015" name="Fish Shellfish Immunol.">
        <title>Early steps in the European eel (Anguilla anguilla)-Vibrio vulnificus interaction in the gills: Role of the RtxA13 toxin.</title>
        <authorList>
            <person name="Callol A."/>
            <person name="Pajuelo D."/>
            <person name="Ebbesson L."/>
            <person name="Teles M."/>
            <person name="MacKenzie S."/>
            <person name="Amaro C."/>
        </authorList>
    </citation>
    <scope>NUCLEOTIDE SEQUENCE</scope>
</reference>
<protein>
    <submittedName>
        <fullName evidence="1">Uncharacterized protein</fullName>
    </submittedName>
</protein>
<name>A0A0E9VYG5_ANGAN</name>
<reference evidence="1" key="1">
    <citation type="submission" date="2014-11" db="EMBL/GenBank/DDBJ databases">
        <authorList>
            <person name="Amaro Gonzalez C."/>
        </authorList>
    </citation>
    <scope>NUCLEOTIDE SEQUENCE</scope>
</reference>
<accession>A0A0E9VYG5</accession>
<proteinExistence type="predicted"/>